<dbReference type="AlphaFoldDB" id="A0A410PXY9"/>
<dbReference type="EMBL" id="CP035281">
    <property type="protein sequence ID" value="QAT43823.1"/>
    <property type="molecule type" value="Genomic_DNA"/>
</dbReference>
<dbReference type="OrthoDB" id="9783544at2"/>
<accession>A0A410PXY9</accession>
<dbReference type="Proteomes" id="UP000287601">
    <property type="component" value="Chromosome"/>
</dbReference>
<evidence type="ECO:0000313" key="2">
    <source>
        <dbReference type="Proteomes" id="UP000287601"/>
    </source>
</evidence>
<name>A0A410PXY9_9FIRM</name>
<evidence type="ECO:0000313" key="1">
    <source>
        <dbReference type="EMBL" id="QAT43823.1"/>
    </source>
</evidence>
<gene>
    <name evidence="1" type="ORF">EQM06_11650</name>
</gene>
<sequence>MRNENVMGLLDKLQDKYKTLSIVGMSKNAGKTTALNYIIEEAMDEGMILGITSTGRDGETVDLVTGTEKPRVFLDTGTIVSIPKQLYELAEAGLEILKMSKYSTALGQLLLCRVVESGYVQIAGPVSTVEHREMCKEMLSLGAELILIDGAIDRKSIAAPETSDAIILSTGAVLSRSLNRVVDETAHTLELYSLPIIENQFIRETIEDKNKKENVLIFSGNKVKKLDLKTGLGASRIIDSVINAETDHIYIPGALTDSVVADIHPKKFKQVKFVLKDPTKIFIDSIKWGQLKKQGFCVEVLQNIKVAAITVNPYAPLGYSFEHKALVDAMKAAVGDIPVVDVKYNAC</sequence>
<reference evidence="1 2" key="1">
    <citation type="submission" date="2019-01" db="EMBL/GenBank/DDBJ databases">
        <title>Draft genomes of a novel of Aminipila strains.</title>
        <authorList>
            <person name="Ma S."/>
        </authorList>
    </citation>
    <scope>NUCLEOTIDE SEQUENCE [LARGE SCALE GENOMIC DNA]</scope>
    <source>
        <strain evidence="2">JN-39</strain>
    </source>
</reference>
<dbReference type="KEGG" id="amij:EQM06_11650"/>
<proteinExistence type="predicted"/>
<keyword evidence="2" id="KW-1185">Reference proteome</keyword>
<organism evidence="1 2">
    <name type="scientific">Aminipila luticellarii</name>
    <dbReference type="NCBI Taxonomy" id="2507160"/>
    <lineage>
        <taxon>Bacteria</taxon>
        <taxon>Bacillati</taxon>
        <taxon>Bacillota</taxon>
        <taxon>Clostridia</taxon>
        <taxon>Peptostreptococcales</taxon>
        <taxon>Anaerovoracaceae</taxon>
        <taxon>Aminipila</taxon>
    </lineage>
</organism>
<protein>
    <submittedName>
        <fullName evidence="1">Uncharacterized protein</fullName>
    </submittedName>
</protein>